<evidence type="ECO:0000313" key="4">
    <source>
        <dbReference type="EMBL" id="ORX95455.1"/>
    </source>
</evidence>
<evidence type="ECO:0000256" key="1">
    <source>
        <dbReference type="SAM" id="Coils"/>
    </source>
</evidence>
<dbReference type="InParanoid" id="A0A1Y1YC03"/>
<comment type="caution">
    <text evidence="4">The sequence shown here is derived from an EMBL/GenBank/DDBJ whole genome shotgun (WGS) entry which is preliminary data.</text>
</comment>
<sequence length="354" mass="40940">MTSWDGIPMNAKPPPKHNTKWMHTNEPTDRGELSHSFGKQILKVLSEFVLAKRIDGKLLLRAKPEDLRKAGANIKWCRMIMDALELEKKKRAMAKATRSQSRAGAHSPYGSASLCSEDETRSIFSEYDQEISQMSDEPLEISNGINASTRMSSPLHMASTQPLASQPNLSECFSEIIEKTIQEKLELQRAEFNQLISERLTEQKVSLENILHKLTHKEHDDLHEKLQQNFEEHQMSMKTTMQQQMSDYEQILREQTEDTLESQKFVLEKIIACKVEELKGLVSKESKHNGMEKWEELVVTIDKWKLEIQDLKQSFLEEREQFNGRAIWSRYFGFFLTGLATGSILGMLFLRYSR</sequence>
<dbReference type="AlphaFoldDB" id="A0A1Y1YC03"/>
<protein>
    <submittedName>
        <fullName evidence="4">Uncharacterized protein</fullName>
    </submittedName>
</protein>
<name>A0A1Y1YC03_9FUNG</name>
<dbReference type="EMBL" id="MCFE01000175">
    <property type="protein sequence ID" value="ORX95455.1"/>
    <property type="molecule type" value="Genomic_DNA"/>
</dbReference>
<dbReference type="Proteomes" id="UP000193498">
    <property type="component" value="Unassembled WGS sequence"/>
</dbReference>
<reference evidence="4 5" key="1">
    <citation type="submission" date="2016-07" db="EMBL/GenBank/DDBJ databases">
        <title>Pervasive Adenine N6-methylation of Active Genes in Fungi.</title>
        <authorList>
            <consortium name="DOE Joint Genome Institute"/>
            <person name="Mondo S.J."/>
            <person name="Dannebaum R.O."/>
            <person name="Kuo R.C."/>
            <person name="Labutti K."/>
            <person name="Haridas S."/>
            <person name="Kuo A."/>
            <person name="Salamov A."/>
            <person name="Ahrendt S.R."/>
            <person name="Lipzen A."/>
            <person name="Sullivan W."/>
            <person name="Andreopoulos W.B."/>
            <person name="Clum A."/>
            <person name="Lindquist E."/>
            <person name="Daum C."/>
            <person name="Ramamoorthy G.K."/>
            <person name="Gryganskyi A."/>
            <person name="Culley D."/>
            <person name="Magnuson J.K."/>
            <person name="James T.Y."/>
            <person name="O'Malley M.A."/>
            <person name="Stajich J.E."/>
            <person name="Spatafora J.W."/>
            <person name="Visel A."/>
            <person name="Grigoriev I.V."/>
        </authorList>
    </citation>
    <scope>NUCLEOTIDE SEQUENCE [LARGE SCALE GENOMIC DNA]</scope>
    <source>
        <strain evidence="4 5">CBS 931.73</strain>
    </source>
</reference>
<accession>A0A1Y1YC03</accession>
<proteinExistence type="predicted"/>
<keyword evidence="3" id="KW-1133">Transmembrane helix</keyword>
<evidence type="ECO:0000313" key="5">
    <source>
        <dbReference type="Proteomes" id="UP000193498"/>
    </source>
</evidence>
<keyword evidence="3" id="KW-0472">Membrane</keyword>
<keyword evidence="5" id="KW-1185">Reference proteome</keyword>
<feature type="region of interest" description="Disordered" evidence="2">
    <location>
        <begin position="95"/>
        <end position="114"/>
    </location>
</feature>
<gene>
    <name evidence="4" type="ORF">K493DRAFT_407593</name>
</gene>
<keyword evidence="3" id="KW-0812">Transmembrane</keyword>
<feature type="region of interest" description="Disordered" evidence="2">
    <location>
        <begin position="1"/>
        <end position="32"/>
    </location>
</feature>
<keyword evidence="1" id="KW-0175">Coiled coil</keyword>
<evidence type="ECO:0000256" key="2">
    <source>
        <dbReference type="SAM" id="MobiDB-lite"/>
    </source>
</evidence>
<feature type="coiled-coil region" evidence="1">
    <location>
        <begin position="197"/>
        <end position="258"/>
    </location>
</feature>
<organism evidence="4 5">
    <name type="scientific">Basidiobolus meristosporus CBS 931.73</name>
    <dbReference type="NCBI Taxonomy" id="1314790"/>
    <lineage>
        <taxon>Eukaryota</taxon>
        <taxon>Fungi</taxon>
        <taxon>Fungi incertae sedis</taxon>
        <taxon>Zoopagomycota</taxon>
        <taxon>Entomophthoromycotina</taxon>
        <taxon>Basidiobolomycetes</taxon>
        <taxon>Basidiobolales</taxon>
        <taxon>Basidiobolaceae</taxon>
        <taxon>Basidiobolus</taxon>
    </lineage>
</organism>
<evidence type="ECO:0000256" key="3">
    <source>
        <dbReference type="SAM" id="Phobius"/>
    </source>
</evidence>
<feature type="transmembrane region" description="Helical" evidence="3">
    <location>
        <begin position="331"/>
        <end position="350"/>
    </location>
</feature>